<keyword evidence="3 6" id="KW-0539">Nucleus</keyword>
<comment type="caution">
    <text evidence="10">The sequence shown here is derived from an EMBL/GenBank/DDBJ whole genome shotgun (WGS) entry which is preliminary data.</text>
</comment>
<dbReference type="NCBIfam" id="TIGR02250">
    <property type="entry name" value="FCP1_euk"/>
    <property type="match status" value="1"/>
</dbReference>
<comment type="subcellular location">
    <subcellularLocation>
        <location evidence="1 6">Nucleus</location>
    </subcellularLocation>
</comment>
<feature type="compositionally biased region" description="Acidic residues" evidence="7">
    <location>
        <begin position="698"/>
        <end position="720"/>
    </location>
</feature>
<dbReference type="GO" id="GO:0008420">
    <property type="term" value="F:RNA polymerase II CTD heptapeptide repeat phosphatase activity"/>
    <property type="evidence" value="ECO:0007669"/>
    <property type="project" value="UniProtKB-UniRule"/>
</dbReference>
<evidence type="ECO:0000256" key="2">
    <source>
        <dbReference type="ARBA" id="ARBA00022801"/>
    </source>
</evidence>
<dbReference type="EMBL" id="JAUEDM010000007">
    <property type="protein sequence ID" value="KAK3314288.1"/>
    <property type="molecule type" value="Genomic_DNA"/>
</dbReference>
<dbReference type="EC" id="3.1.3.16" evidence="6"/>
<keyword evidence="11" id="KW-1185">Reference proteome</keyword>
<sequence length="874" mass="97889">MSKTVRLGSRLRYPITVAKLLKSPGDTVKKQEPLMEYSFKWMKTVGDQIRGDTWEEEQTTIASWESPTDGDLKKWFIKEGDIIRQDGPCIMIKEECSHEIQFQGLCAVCGKDMTDFNWAADRRDTERAKISMVHDQTNLLVSETQAQRTEHELQRRLLESRKLSLVVDLDQTIIHACIDPTVGEWQRDPTNPNHDSVKDVKAFQLEDGPRGLARGCWYYIKMRPGLEGFLRRISAMYELHVYTMGTRAYAQNVARIVDPEQKLFGNRVISRDENGNMYAKSLQRLFPVSTNMVLIIDDRADVWPRNRTNLIKVSPYDFFKGIGDINSSFLPRRQDLLTSEAPAVANTNGKPADIQAAKEEAKKEAVLEELVQVAGAEDPTVTKLQVEEQERTLEKQIKDRPLQVLQEKLDKEDEEAEKSTTPSEDGEETPPQSTPHHRHQVLFDDDNELDFLEQHLTQIHKAYYEEYDRARASHNANGHVDVPSVPDVGSALNKLKSKALGGCKIVLSGLIPLGVEEARSEIGMQILSFGAELRSKISKDVTHLVVSSLRPRTKKVRQAAKIASIKIVNQDWLAECFSKWVKADETPYMFQIHPDDRPGAQDPAAVPTGEGETDLDEADETDENTAKPKKTMLRLTAPPKLRITSASGESHPLGDDDGDDSDDEDDGRDDDEVGLLPDDVEEGQLSPIDGLKTFDWGSFDDDLEAFMNEDTEDEDEDNGDETATGNEQEEEDTNDERDGDENHQLARKRKQADRDVEDDSESERHDENDGSNLSKRLRRIKSRGTSSLRNQYVSTAPSDDAAAAADSSLPTPQITGDEEDVSLLKGAGSSAGDQNAAIVDGLDDEFDDIDEAELEADFLAEFEESTEVGAEEKG</sequence>
<dbReference type="InterPro" id="IPR036412">
    <property type="entry name" value="HAD-like_sf"/>
</dbReference>
<dbReference type="InterPro" id="IPR023214">
    <property type="entry name" value="HAD_sf"/>
</dbReference>
<dbReference type="PANTHER" id="PTHR23081">
    <property type="entry name" value="RNA POLYMERASE II CTD PHOSPHATASE"/>
    <property type="match status" value="1"/>
</dbReference>
<protein>
    <recommendedName>
        <fullName evidence="6">RNA polymerase II subunit A C-terminal domain phosphatase</fullName>
        <ecNumber evidence="6">3.1.3.16</ecNumber>
    </recommendedName>
</protein>
<name>A0AAE0HWN7_9PEZI</name>
<dbReference type="SUPFAM" id="SSF52113">
    <property type="entry name" value="BRCT domain"/>
    <property type="match status" value="1"/>
</dbReference>
<feature type="compositionally biased region" description="Polar residues" evidence="7">
    <location>
        <begin position="783"/>
        <end position="797"/>
    </location>
</feature>
<keyword evidence="2 6" id="KW-0378">Hydrolase</keyword>
<dbReference type="SMART" id="SM00577">
    <property type="entry name" value="CPDc"/>
    <property type="match status" value="1"/>
</dbReference>
<feature type="compositionally biased region" description="Low complexity" evidence="7">
    <location>
        <begin position="798"/>
        <end position="808"/>
    </location>
</feature>
<dbReference type="GO" id="GO:0005634">
    <property type="term" value="C:nucleus"/>
    <property type="evidence" value="ECO:0007669"/>
    <property type="project" value="UniProtKB-SubCell"/>
</dbReference>
<feature type="region of interest" description="Disordered" evidence="7">
    <location>
        <begin position="408"/>
        <end position="438"/>
    </location>
</feature>
<dbReference type="InterPro" id="IPR039189">
    <property type="entry name" value="Fcp1"/>
</dbReference>
<evidence type="ECO:0000256" key="6">
    <source>
        <dbReference type="RuleBase" id="RU366066"/>
    </source>
</evidence>
<reference evidence="10" key="2">
    <citation type="submission" date="2023-06" db="EMBL/GenBank/DDBJ databases">
        <authorList>
            <consortium name="Lawrence Berkeley National Laboratory"/>
            <person name="Haridas S."/>
            <person name="Hensen N."/>
            <person name="Bonometti L."/>
            <person name="Westerberg I."/>
            <person name="Brannstrom I.O."/>
            <person name="Guillou S."/>
            <person name="Cros-Aarteil S."/>
            <person name="Calhoun S."/>
            <person name="Kuo A."/>
            <person name="Mondo S."/>
            <person name="Pangilinan J."/>
            <person name="Riley R."/>
            <person name="Labutti K."/>
            <person name="Andreopoulos B."/>
            <person name="Lipzen A."/>
            <person name="Chen C."/>
            <person name="Yanf M."/>
            <person name="Daum C."/>
            <person name="Ng V."/>
            <person name="Clum A."/>
            <person name="Steindorff A."/>
            <person name="Ohm R."/>
            <person name="Martin F."/>
            <person name="Silar P."/>
            <person name="Natvig D."/>
            <person name="Lalanne C."/>
            <person name="Gautier V."/>
            <person name="Ament-Velasquez S.L."/>
            <person name="Kruys A."/>
            <person name="Hutchinson M.I."/>
            <person name="Powell A.J."/>
            <person name="Barry K."/>
            <person name="Miller A.N."/>
            <person name="Grigoriev I.V."/>
            <person name="Debuchy R."/>
            <person name="Gladieux P."/>
            <person name="Thoren M.H."/>
            <person name="Johannesson H."/>
        </authorList>
    </citation>
    <scope>NUCLEOTIDE SEQUENCE</scope>
    <source>
        <strain evidence="10">CBS 118394</strain>
    </source>
</reference>
<evidence type="ECO:0000313" key="11">
    <source>
        <dbReference type="Proteomes" id="UP001283341"/>
    </source>
</evidence>
<dbReference type="Gene3D" id="3.40.50.10190">
    <property type="entry name" value="BRCT domain"/>
    <property type="match status" value="1"/>
</dbReference>
<dbReference type="Gene3D" id="2.40.50.100">
    <property type="match status" value="1"/>
</dbReference>
<dbReference type="PROSITE" id="PS50969">
    <property type="entry name" value="FCP1"/>
    <property type="match status" value="1"/>
</dbReference>
<feature type="domain" description="FCP1 homology" evidence="9">
    <location>
        <begin position="158"/>
        <end position="336"/>
    </location>
</feature>
<evidence type="ECO:0000256" key="3">
    <source>
        <dbReference type="ARBA" id="ARBA00023242"/>
    </source>
</evidence>
<dbReference type="Pfam" id="PF00533">
    <property type="entry name" value="BRCT"/>
    <property type="match status" value="1"/>
</dbReference>
<dbReference type="Proteomes" id="UP001283341">
    <property type="component" value="Unassembled WGS sequence"/>
</dbReference>
<dbReference type="Gene3D" id="1.10.287.10">
    <property type="entry name" value="S15/NS1, RNA-binding"/>
    <property type="match status" value="1"/>
</dbReference>
<gene>
    <name evidence="10" type="ORF">B0H66DRAFT_375699</name>
</gene>
<feature type="compositionally biased region" description="Acidic residues" evidence="7">
    <location>
        <begin position="611"/>
        <end position="623"/>
    </location>
</feature>
<evidence type="ECO:0000256" key="7">
    <source>
        <dbReference type="SAM" id="MobiDB-lite"/>
    </source>
</evidence>
<dbReference type="InterPro" id="IPR001357">
    <property type="entry name" value="BRCT_dom"/>
</dbReference>
<accession>A0AAE0HWN7</accession>
<dbReference type="InterPro" id="IPR036420">
    <property type="entry name" value="BRCT_dom_sf"/>
</dbReference>
<comment type="function">
    <text evidence="6">This promotes the activity of RNA polymerase II.</text>
</comment>
<dbReference type="PANTHER" id="PTHR23081:SF36">
    <property type="entry name" value="RNA POLYMERASE II SUBUNIT A C-TERMINAL DOMAIN PHOSPHATASE"/>
    <property type="match status" value="1"/>
</dbReference>
<evidence type="ECO:0000256" key="1">
    <source>
        <dbReference type="ARBA" id="ARBA00004123"/>
    </source>
</evidence>
<dbReference type="SUPFAM" id="SSF56784">
    <property type="entry name" value="HAD-like"/>
    <property type="match status" value="1"/>
</dbReference>
<feature type="compositionally biased region" description="Acidic residues" evidence="7">
    <location>
        <begin position="655"/>
        <end position="682"/>
    </location>
</feature>
<dbReference type="InterPro" id="IPR011947">
    <property type="entry name" value="FCP1_euk"/>
</dbReference>
<evidence type="ECO:0000256" key="4">
    <source>
        <dbReference type="ARBA" id="ARBA00047761"/>
    </source>
</evidence>
<feature type="compositionally biased region" description="Acidic residues" evidence="7">
    <location>
        <begin position="727"/>
        <end position="739"/>
    </location>
</feature>
<dbReference type="AlphaFoldDB" id="A0AAE0HWN7"/>
<organism evidence="10 11">
    <name type="scientific">Apodospora peruviana</name>
    <dbReference type="NCBI Taxonomy" id="516989"/>
    <lineage>
        <taxon>Eukaryota</taxon>
        <taxon>Fungi</taxon>
        <taxon>Dikarya</taxon>
        <taxon>Ascomycota</taxon>
        <taxon>Pezizomycotina</taxon>
        <taxon>Sordariomycetes</taxon>
        <taxon>Sordariomycetidae</taxon>
        <taxon>Sordariales</taxon>
        <taxon>Lasiosphaeriaceae</taxon>
        <taxon>Apodospora</taxon>
    </lineage>
</organism>
<dbReference type="Pfam" id="PF03031">
    <property type="entry name" value="NIF"/>
    <property type="match status" value="1"/>
</dbReference>
<dbReference type="Gene3D" id="3.40.50.1000">
    <property type="entry name" value="HAD superfamily/HAD-like"/>
    <property type="match status" value="1"/>
</dbReference>
<dbReference type="CDD" id="cd07521">
    <property type="entry name" value="HAD_FCP1-like"/>
    <property type="match status" value="1"/>
</dbReference>
<dbReference type="PROSITE" id="PS50172">
    <property type="entry name" value="BRCT"/>
    <property type="match status" value="1"/>
</dbReference>
<evidence type="ECO:0000313" key="10">
    <source>
        <dbReference type="EMBL" id="KAK3314288.1"/>
    </source>
</evidence>
<evidence type="ECO:0000259" key="9">
    <source>
        <dbReference type="PROSITE" id="PS50969"/>
    </source>
</evidence>
<comment type="catalytic activity">
    <reaction evidence="5 6">
        <text>O-phospho-L-threonyl-[protein] + H2O = L-threonyl-[protein] + phosphate</text>
        <dbReference type="Rhea" id="RHEA:47004"/>
        <dbReference type="Rhea" id="RHEA-COMP:11060"/>
        <dbReference type="Rhea" id="RHEA-COMP:11605"/>
        <dbReference type="ChEBI" id="CHEBI:15377"/>
        <dbReference type="ChEBI" id="CHEBI:30013"/>
        <dbReference type="ChEBI" id="CHEBI:43474"/>
        <dbReference type="ChEBI" id="CHEBI:61977"/>
        <dbReference type="EC" id="3.1.3.16"/>
    </reaction>
</comment>
<comment type="catalytic activity">
    <reaction evidence="4 6">
        <text>O-phospho-L-seryl-[protein] + H2O = L-seryl-[protein] + phosphate</text>
        <dbReference type="Rhea" id="RHEA:20629"/>
        <dbReference type="Rhea" id="RHEA-COMP:9863"/>
        <dbReference type="Rhea" id="RHEA-COMP:11604"/>
        <dbReference type="ChEBI" id="CHEBI:15377"/>
        <dbReference type="ChEBI" id="CHEBI:29999"/>
        <dbReference type="ChEBI" id="CHEBI:43474"/>
        <dbReference type="ChEBI" id="CHEBI:83421"/>
        <dbReference type="EC" id="3.1.3.16"/>
    </reaction>
</comment>
<dbReference type="InterPro" id="IPR004274">
    <property type="entry name" value="FCP1_dom"/>
</dbReference>
<reference evidence="10" key="1">
    <citation type="journal article" date="2023" name="Mol. Phylogenet. Evol.">
        <title>Genome-scale phylogeny and comparative genomics of the fungal order Sordariales.</title>
        <authorList>
            <person name="Hensen N."/>
            <person name="Bonometti L."/>
            <person name="Westerberg I."/>
            <person name="Brannstrom I.O."/>
            <person name="Guillou S."/>
            <person name="Cros-Aarteil S."/>
            <person name="Calhoun S."/>
            <person name="Haridas S."/>
            <person name="Kuo A."/>
            <person name="Mondo S."/>
            <person name="Pangilinan J."/>
            <person name="Riley R."/>
            <person name="LaButti K."/>
            <person name="Andreopoulos B."/>
            <person name="Lipzen A."/>
            <person name="Chen C."/>
            <person name="Yan M."/>
            <person name="Daum C."/>
            <person name="Ng V."/>
            <person name="Clum A."/>
            <person name="Steindorff A."/>
            <person name="Ohm R.A."/>
            <person name="Martin F."/>
            <person name="Silar P."/>
            <person name="Natvig D.O."/>
            <person name="Lalanne C."/>
            <person name="Gautier V."/>
            <person name="Ament-Velasquez S.L."/>
            <person name="Kruys A."/>
            <person name="Hutchinson M.I."/>
            <person name="Powell A.J."/>
            <person name="Barry K."/>
            <person name="Miller A.N."/>
            <person name="Grigoriev I.V."/>
            <person name="Debuchy R."/>
            <person name="Gladieux P."/>
            <person name="Hiltunen Thoren M."/>
            <person name="Johannesson H."/>
        </authorList>
    </citation>
    <scope>NUCLEOTIDE SEQUENCE</scope>
    <source>
        <strain evidence="10">CBS 118394</strain>
    </source>
</reference>
<feature type="region of interest" description="Disordered" evidence="7">
    <location>
        <begin position="591"/>
        <end position="819"/>
    </location>
</feature>
<evidence type="ECO:0000256" key="5">
    <source>
        <dbReference type="ARBA" id="ARBA00048336"/>
    </source>
</evidence>
<evidence type="ECO:0000259" key="8">
    <source>
        <dbReference type="PROSITE" id="PS50172"/>
    </source>
</evidence>
<dbReference type="SMART" id="SM00292">
    <property type="entry name" value="BRCT"/>
    <property type="match status" value="1"/>
</dbReference>
<dbReference type="CDD" id="cd17729">
    <property type="entry name" value="BRCT_CTDP1"/>
    <property type="match status" value="1"/>
</dbReference>
<feature type="domain" description="BRCT" evidence="8">
    <location>
        <begin position="495"/>
        <end position="590"/>
    </location>
</feature>
<proteinExistence type="predicted"/>